<dbReference type="RefSeq" id="WP_213167168.1">
    <property type="nucleotide sequence ID" value="NZ_CP058559.1"/>
</dbReference>
<keyword evidence="1" id="KW-0812">Transmembrane</keyword>
<dbReference type="EMBL" id="CP058559">
    <property type="protein sequence ID" value="QNO13499.1"/>
    <property type="molecule type" value="Genomic_DNA"/>
</dbReference>
<evidence type="ECO:0000313" key="2">
    <source>
        <dbReference type="EMBL" id="QNO13499.1"/>
    </source>
</evidence>
<evidence type="ECO:0000256" key="1">
    <source>
        <dbReference type="SAM" id="Phobius"/>
    </source>
</evidence>
<feature type="transmembrane region" description="Helical" evidence="1">
    <location>
        <begin position="20"/>
        <end position="38"/>
    </location>
</feature>
<keyword evidence="3" id="KW-1185">Reference proteome</keyword>
<proteinExistence type="predicted"/>
<keyword evidence="1" id="KW-0472">Membrane</keyword>
<dbReference type="AlphaFoldDB" id="A0A7G9W487"/>
<name>A0A7G9W487_ALKCA</name>
<organism evidence="2 3">
    <name type="scientific">Alkalicella caledoniensis</name>
    <dbReference type="NCBI Taxonomy" id="2731377"/>
    <lineage>
        <taxon>Bacteria</taxon>
        <taxon>Bacillati</taxon>
        <taxon>Bacillota</taxon>
        <taxon>Clostridia</taxon>
        <taxon>Eubacteriales</taxon>
        <taxon>Proteinivoracaceae</taxon>
        <taxon>Alkalicella</taxon>
    </lineage>
</organism>
<dbReference type="KEGG" id="acae:HYG86_01305"/>
<keyword evidence="1" id="KW-1133">Transmembrane helix</keyword>
<evidence type="ECO:0000313" key="3">
    <source>
        <dbReference type="Proteomes" id="UP000516160"/>
    </source>
</evidence>
<gene>
    <name evidence="2" type="ORF">HYG86_01305</name>
</gene>
<sequence length="66" mass="8123">MGKNFYFLLHNWFNPGEYLYNPNSYLFVIFLVILFILFKTRSYDALDNENPYYKYDEILDDEYEAV</sequence>
<dbReference type="Proteomes" id="UP000516160">
    <property type="component" value="Chromosome"/>
</dbReference>
<accession>A0A7G9W487</accession>
<reference evidence="2 3" key="1">
    <citation type="submission" date="2020-07" db="EMBL/GenBank/DDBJ databases">
        <title>Alkalicella. sp. LB2 genome.</title>
        <authorList>
            <person name="Postec A."/>
            <person name="Quemeneur M."/>
        </authorList>
    </citation>
    <scope>NUCLEOTIDE SEQUENCE [LARGE SCALE GENOMIC DNA]</scope>
    <source>
        <strain evidence="2 3">LB2</strain>
    </source>
</reference>
<protein>
    <submittedName>
        <fullName evidence="2">Uncharacterized protein</fullName>
    </submittedName>
</protein>